<accession>A0A1A8XND1</accession>
<dbReference type="AlphaFoldDB" id="A0A1A8XND1"/>
<reference evidence="1 2" key="1">
    <citation type="submission" date="2016-06" db="EMBL/GenBank/DDBJ databases">
        <authorList>
            <person name="Kjaerup R.B."/>
            <person name="Dalgaard T.S."/>
            <person name="Juul-Madsen H.R."/>
        </authorList>
    </citation>
    <scope>NUCLEOTIDE SEQUENCE [LARGE SCALE GENOMIC DNA]</scope>
    <source>
        <strain evidence="1">3</strain>
    </source>
</reference>
<dbReference type="Proteomes" id="UP000199169">
    <property type="component" value="Unassembled WGS sequence"/>
</dbReference>
<gene>
    <name evidence="1" type="ORF">ACCAA_350072</name>
</gene>
<dbReference type="EMBL" id="FLQX01000111">
    <property type="protein sequence ID" value="SBT06670.1"/>
    <property type="molecule type" value="Genomic_DNA"/>
</dbReference>
<organism evidence="1 2">
    <name type="scientific">Candidatus Accumulibacter aalborgensis</name>
    <dbReference type="NCBI Taxonomy" id="1860102"/>
    <lineage>
        <taxon>Bacteria</taxon>
        <taxon>Pseudomonadati</taxon>
        <taxon>Pseudomonadota</taxon>
        <taxon>Betaproteobacteria</taxon>
        <taxon>Candidatus Accumulibacter</taxon>
    </lineage>
</organism>
<name>A0A1A8XND1_9PROT</name>
<evidence type="ECO:0000313" key="2">
    <source>
        <dbReference type="Proteomes" id="UP000199169"/>
    </source>
</evidence>
<proteinExistence type="predicted"/>
<keyword evidence="2" id="KW-1185">Reference proteome</keyword>
<sequence length="116" mass="12410">MHIPDGDLIAWDVGADGTAKQASTWRLRLVNLLRRSLADAVADGHVFLQCAHQAARRTSFQVWPQAAAGRAWGLALVRSCVGQGDGQYQAYQGASLLAVRAACPTDARTHGCPERG</sequence>
<evidence type="ECO:0000313" key="1">
    <source>
        <dbReference type="EMBL" id="SBT06670.1"/>
    </source>
</evidence>
<protein>
    <submittedName>
        <fullName evidence="1">Uncharacterized protein</fullName>
    </submittedName>
</protein>